<proteinExistence type="predicted"/>
<dbReference type="EMBL" id="CAXLJM020000078">
    <property type="protein sequence ID" value="CAL8129707.1"/>
    <property type="molecule type" value="Genomic_DNA"/>
</dbReference>
<dbReference type="Proteomes" id="UP001642540">
    <property type="component" value="Unassembled WGS sequence"/>
</dbReference>
<reference evidence="1 2" key="1">
    <citation type="submission" date="2024-08" db="EMBL/GenBank/DDBJ databases">
        <authorList>
            <person name="Cucini C."/>
            <person name="Frati F."/>
        </authorList>
    </citation>
    <scope>NUCLEOTIDE SEQUENCE [LARGE SCALE GENOMIC DNA]</scope>
</reference>
<keyword evidence="2" id="KW-1185">Reference proteome</keyword>
<protein>
    <submittedName>
        <fullName evidence="1">Uncharacterized protein</fullName>
    </submittedName>
</protein>
<evidence type="ECO:0000313" key="2">
    <source>
        <dbReference type="Proteomes" id="UP001642540"/>
    </source>
</evidence>
<evidence type="ECO:0000313" key="1">
    <source>
        <dbReference type="EMBL" id="CAL8129707.1"/>
    </source>
</evidence>
<gene>
    <name evidence="1" type="ORF">ODALV1_LOCUS23408</name>
</gene>
<name>A0ABP1RKY6_9HEXA</name>
<accession>A0ABP1RKY6</accession>
<comment type="caution">
    <text evidence="1">The sequence shown here is derived from an EMBL/GenBank/DDBJ whole genome shotgun (WGS) entry which is preliminary data.</text>
</comment>
<sequence>MNPAMDPLQSMVEEMLLMRNYTLKWEELVTRNLMHEIQMAHHVADMRYKDVWYAIMDEKRQHSLLPLSLKLQEVIQLDELLHRIDSTWNLMNYGVNNLMSKIMLKRSAMVTLSSYLEDEERLRSCHVLDFKVLQSDMSWKVMNSATALDLMNEWDLGQKAGRMCQETLEILLVRYRLLNQRVSS</sequence>
<organism evidence="1 2">
    <name type="scientific">Orchesella dallaii</name>
    <dbReference type="NCBI Taxonomy" id="48710"/>
    <lineage>
        <taxon>Eukaryota</taxon>
        <taxon>Metazoa</taxon>
        <taxon>Ecdysozoa</taxon>
        <taxon>Arthropoda</taxon>
        <taxon>Hexapoda</taxon>
        <taxon>Collembola</taxon>
        <taxon>Entomobryomorpha</taxon>
        <taxon>Entomobryoidea</taxon>
        <taxon>Orchesellidae</taxon>
        <taxon>Orchesellinae</taxon>
        <taxon>Orchesella</taxon>
    </lineage>
</organism>